<accession>A0AAD6UT86</accession>
<proteinExistence type="predicted"/>
<dbReference type="EMBL" id="JARJCW010000128">
    <property type="protein sequence ID" value="KAJ7191816.1"/>
    <property type="molecule type" value="Genomic_DNA"/>
</dbReference>
<name>A0AAD6UT86_9AGAR</name>
<keyword evidence="2" id="KW-1185">Reference proteome</keyword>
<dbReference type="Proteomes" id="UP001219525">
    <property type="component" value="Unassembled WGS sequence"/>
</dbReference>
<protein>
    <submittedName>
        <fullName evidence="1">Uncharacterized protein</fullName>
    </submittedName>
</protein>
<comment type="caution">
    <text evidence="1">The sequence shown here is derived from an EMBL/GenBank/DDBJ whole genome shotgun (WGS) entry which is preliminary data.</text>
</comment>
<evidence type="ECO:0000313" key="2">
    <source>
        <dbReference type="Proteomes" id="UP001219525"/>
    </source>
</evidence>
<evidence type="ECO:0000313" key="1">
    <source>
        <dbReference type="EMBL" id="KAJ7191816.1"/>
    </source>
</evidence>
<gene>
    <name evidence="1" type="ORF">GGX14DRAFT_406916</name>
</gene>
<organism evidence="1 2">
    <name type="scientific">Mycena pura</name>
    <dbReference type="NCBI Taxonomy" id="153505"/>
    <lineage>
        <taxon>Eukaryota</taxon>
        <taxon>Fungi</taxon>
        <taxon>Dikarya</taxon>
        <taxon>Basidiomycota</taxon>
        <taxon>Agaricomycotina</taxon>
        <taxon>Agaricomycetes</taxon>
        <taxon>Agaricomycetidae</taxon>
        <taxon>Agaricales</taxon>
        <taxon>Marasmiineae</taxon>
        <taxon>Mycenaceae</taxon>
        <taxon>Mycena</taxon>
    </lineage>
</organism>
<sequence>MLERNKDTRLRCNCNLLSDGAVVELDTSGEMAAEDKLELAEADCISIYFVDDGIETGITVELGVASHDVACTSPVHSGLIIDVNDFADLHLQGWVILCNILSKSNIEVALSCLEVALQLGVVVHCMIKPELEILCCRLVADSLLNDGLDLGFTNLKPQPAGPAGSSSPHLTTKCHHLHPTRFQSLHRILRDRVQIMPTEPQALKNRPLTDNRLIELPWPDVPKNKCAEVGGDVTRRQRAVG</sequence>
<reference evidence="1" key="1">
    <citation type="submission" date="2023-03" db="EMBL/GenBank/DDBJ databases">
        <title>Massive genome expansion in bonnet fungi (Mycena s.s.) driven by repeated elements and novel gene families across ecological guilds.</title>
        <authorList>
            <consortium name="Lawrence Berkeley National Laboratory"/>
            <person name="Harder C.B."/>
            <person name="Miyauchi S."/>
            <person name="Viragh M."/>
            <person name="Kuo A."/>
            <person name="Thoen E."/>
            <person name="Andreopoulos B."/>
            <person name="Lu D."/>
            <person name="Skrede I."/>
            <person name="Drula E."/>
            <person name="Henrissat B."/>
            <person name="Morin E."/>
            <person name="Kohler A."/>
            <person name="Barry K."/>
            <person name="LaButti K."/>
            <person name="Morin E."/>
            <person name="Salamov A."/>
            <person name="Lipzen A."/>
            <person name="Mereny Z."/>
            <person name="Hegedus B."/>
            <person name="Baldrian P."/>
            <person name="Stursova M."/>
            <person name="Weitz H."/>
            <person name="Taylor A."/>
            <person name="Grigoriev I.V."/>
            <person name="Nagy L.G."/>
            <person name="Martin F."/>
            <person name="Kauserud H."/>
        </authorList>
    </citation>
    <scope>NUCLEOTIDE SEQUENCE</scope>
    <source>
        <strain evidence="1">9144</strain>
    </source>
</reference>
<dbReference type="AlphaFoldDB" id="A0AAD6UT86"/>